<dbReference type="SMART" id="SM00066">
    <property type="entry name" value="GAL4"/>
    <property type="match status" value="1"/>
</dbReference>
<dbReference type="KEGG" id="sapo:SAPIO_CDS4479"/>
<keyword evidence="2" id="KW-0862">Zinc</keyword>
<dbReference type="InterPro" id="IPR052360">
    <property type="entry name" value="Transcr_Regulatory_Proteins"/>
</dbReference>
<dbReference type="Pfam" id="PF00172">
    <property type="entry name" value="Zn_clus"/>
    <property type="match status" value="1"/>
</dbReference>
<feature type="region of interest" description="Disordered" evidence="7">
    <location>
        <begin position="37"/>
        <end position="56"/>
    </location>
</feature>
<organism evidence="9 10">
    <name type="scientific">Pseudallescheria apiosperma</name>
    <name type="common">Scedosporium apiospermum</name>
    <dbReference type="NCBI Taxonomy" id="563466"/>
    <lineage>
        <taxon>Eukaryota</taxon>
        <taxon>Fungi</taxon>
        <taxon>Dikarya</taxon>
        <taxon>Ascomycota</taxon>
        <taxon>Pezizomycotina</taxon>
        <taxon>Sordariomycetes</taxon>
        <taxon>Hypocreomycetidae</taxon>
        <taxon>Microascales</taxon>
        <taxon>Microascaceae</taxon>
        <taxon>Scedosporium</taxon>
    </lineage>
</organism>
<dbReference type="InterPro" id="IPR036864">
    <property type="entry name" value="Zn2-C6_fun-type_DNA-bd_sf"/>
</dbReference>
<keyword evidence="5" id="KW-0804">Transcription</keyword>
<dbReference type="SUPFAM" id="SSF57701">
    <property type="entry name" value="Zn2/Cys6 DNA-binding domain"/>
    <property type="match status" value="1"/>
</dbReference>
<dbReference type="CDD" id="cd00067">
    <property type="entry name" value="GAL4"/>
    <property type="match status" value="1"/>
</dbReference>
<dbReference type="HOGENOM" id="CLU_032417_0_0_1"/>
<dbReference type="GO" id="GO:0000981">
    <property type="term" value="F:DNA-binding transcription factor activity, RNA polymerase II-specific"/>
    <property type="evidence" value="ECO:0007669"/>
    <property type="project" value="InterPro"/>
</dbReference>
<evidence type="ECO:0000256" key="1">
    <source>
        <dbReference type="ARBA" id="ARBA00022723"/>
    </source>
</evidence>
<dbReference type="RefSeq" id="XP_016643358.1">
    <property type="nucleotide sequence ID" value="XM_016787013.1"/>
</dbReference>
<evidence type="ECO:0000259" key="8">
    <source>
        <dbReference type="PROSITE" id="PS50048"/>
    </source>
</evidence>
<protein>
    <recommendedName>
        <fullName evidence="8">Zn(2)-C6 fungal-type domain-containing protein</fullName>
    </recommendedName>
</protein>
<dbReference type="PANTHER" id="PTHR36206:SF12">
    <property type="entry name" value="ASPERCRYPTIN BIOSYNTHESIS CLUSTER-SPECIFIC TRANSCRIPTION REGULATOR ATNN-RELATED"/>
    <property type="match status" value="1"/>
</dbReference>
<dbReference type="GeneID" id="27723551"/>
<reference evidence="9 10" key="1">
    <citation type="journal article" date="2014" name="Genome Announc.">
        <title>Draft genome sequence of the pathogenic fungus Scedosporium apiospermum.</title>
        <authorList>
            <person name="Vandeputte P."/>
            <person name="Ghamrawi S."/>
            <person name="Rechenmann M."/>
            <person name="Iltis A."/>
            <person name="Giraud S."/>
            <person name="Fleury M."/>
            <person name="Thornton C."/>
            <person name="Delhaes L."/>
            <person name="Meyer W."/>
            <person name="Papon N."/>
            <person name="Bouchara J.P."/>
        </authorList>
    </citation>
    <scope>NUCLEOTIDE SEQUENCE [LARGE SCALE GENOMIC DNA]</scope>
    <source>
        <strain evidence="9 10">IHEM 14462</strain>
    </source>
</reference>
<dbReference type="PROSITE" id="PS50048">
    <property type="entry name" value="ZN2_CY6_FUNGAL_2"/>
    <property type="match status" value="1"/>
</dbReference>
<evidence type="ECO:0000256" key="3">
    <source>
        <dbReference type="ARBA" id="ARBA00023015"/>
    </source>
</evidence>
<keyword evidence="4" id="KW-0238">DNA-binding</keyword>
<name>A0A084G897_PSEDA</name>
<dbReference type="PROSITE" id="PS00463">
    <property type="entry name" value="ZN2_CY6_FUNGAL_1"/>
    <property type="match status" value="1"/>
</dbReference>
<dbReference type="VEuPathDB" id="FungiDB:SAPIO_CDS4479"/>
<dbReference type="GO" id="GO:0008270">
    <property type="term" value="F:zinc ion binding"/>
    <property type="evidence" value="ECO:0007669"/>
    <property type="project" value="InterPro"/>
</dbReference>
<evidence type="ECO:0000256" key="2">
    <source>
        <dbReference type="ARBA" id="ARBA00022833"/>
    </source>
</evidence>
<dbReference type="Proteomes" id="UP000028545">
    <property type="component" value="Unassembled WGS sequence"/>
</dbReference>
<accession>A0A084G897</accession>
<keyword evidence="3" id="KW-0805">Transcription regulation</keyword>
<keyword evidence="6" id="KW-0539">Nucleus</keyword>
<comment type="caution">
    <text evidence="9">The sequence shown here is derived from an EMBL/GenBank/DDBJ whole genome shotgun (WGS) entry which is preliminary data.</text>
</comment>
<dbReference type="GO" id="GO:0003677">
    <property type="term" value="F:DNA binding"/>
    <property type="evidence" value="ECO:0007669"/>
    <property type="project" value="UniProtKB-KW"/>
</dbReference>
<sequence length="572" mass="63439">MPPNHDQTGSCPPMKSMSLPLLRPRVLLAPHVNALDRQVETKTHKRTRASKPKSRSGCLTCKARKVKCDETKPTCTRCAAIQKQCSWPVHCPRPAHPRKSKVEAAHRPLYYLLPRPSPVPPTVVASGSDTGGAGPDWSKTQLPRPLTGLPSLNGTEAVYFSIFRYQVAPELSGYCDTELWSQVVSEGLQDSCVRESILAVGALAKAIFWEGTTTTPQRHTLSATRPPPSVLSPWSAQNIANEHHRASLVHHLNAISAFRVSLGGDGSEDPSRHRKIFAMTLLLIVYEMLQGNLSAADNLVSCGIGTLQRSITLFSGAELATHGLEDVEYVLPQLAVMGLFTHQLKSTWSYVRHLRVEPEFRFPRPTIDPISKAVAYWGRFYTLAVTSLCLTTYDNNFCPFEVSVRRAKFLSCLCRWKSVLEGYLDDPKTSAAGSRTLRLLLLHWQVIWIMVSCCLDPTGVELDGFTAQFRDLLDCCIEFVDQEMTGKAPALMMLGEGVLMPLLCVVTCCRDHDLRMTAAAVAYSLPWREGTWDTKVVLLGQLGAVMMEEKGRGPDGFIPPESRWYPMRPGNL</sequence>
<evidence type="ECO:0000256" key="7">
    <source>
        <dbReference type="SAM" id="MobiDB-lite"/>
    </source>
</evidence>
<keyword evidence="10" id="KW-1185">Reference proteome</keyword>
<dbReference type="EMBL" id="JOWA01000092">
    <property type="protein sequence ID" value="KEZ43559.1"/>
    <property type="molecule type" value="Genomic_DNA"/>
</dbReference>
<dbReference type="AlphaFoldDB" id="A0A084G897"/>
<evidence type="ECO:0000313" key="10">
    <source>
        <dbReference type="Proteomes" id="UP000028545"/>
    </source>
</evidence>
<gene>
    <name evidence="9" type="ORF">SAPIO_CDS4479</name>
</gene>
<feature type="domain" description="Zn(2)-C6 fungal-type" evidence="8">
    <location>
        <begin position="57"/>
        <end position="87"/>
    </location>
</feature>
<evidence type="ECO:0000313" key="9">
    <source>
        <dbReference type="EMBL" id="KEZ43559.1"/>
    </source>
</evidence>
<feature type="region of interest" description="Disordered" evidence="7">
    <location>
        <begin position="121"/>
        <end position="145"/>
    </location>
</feature>
<evidence type="ECO:0000256" key="5">
    <source>
        <dbReference type="ARBA" id="ARBA00023163"/>
    </source>
</evidence>
<dbReference type="Gene3D" id="4.10.240.10">
    <property type="entry name" value="Zn(2)-C6 fungal-type DNA-binding domain"/>
    <property type="match status" value="1"/>
</dbReference>
<proteinExistence type="predicted"/>
<evidence type="ECO:0000256" key="6">
    <source>
        <dbReference type="ARBA" id="ARBA00023242"/>
    </source>
</evidence>
<dbReference type="InterPro" id="IPR001138">
    <property type="entry name" value="Zn2Cys6_DnaBD"/>
</dbReference>
<keyword evidence="1" id="KW-0479">Metal-binding</keyword>
<dbReference type="OrthoDB" id="1919336at2759"/>
<evidence type="ECO:0000256" key="4">
    <source>
        <dbReference type="ARBA" id="ARBA00023125"/>
    </source>
</evidence>
<dbReference type="PANTHER" id="PTHR36206">
    <property type="entry name" value="ASPERCRYPTIN BIOSYNTHESIS CLUSTER-SPECIFIC TRANSCRIPTION REGULATOR ATNN-RELATED"/>
    <property type="match status" value="1"/>
</dbReference>
<feature type="compositionally biased region" description="Basic residues" evidence="7">
    <location>
        <begin position="43"/>
        <end position="54"/>
    </location>
</feature>
<dbReference type="OMA" id="QEGAWDP"/>